<evidence type="ECO:0000256" key="4">
    <source>
        <dbReference type="ARBA" id="ARBA00022559"/>
    </source>
</evidence>
<dbReference type="InterPro" id="IPR013766">
    <property type="entry name" value="Thioredoxin_domain"/>
</dbReference>
<evidence type="ECO:0000256" key="1">
    <source>
        <dbReference type="ARBA" id="ARBA00003330"/>
    </source>
</evidence>
<feature type="domain" description="Thioredoxin" evidence="14">
    <location>
        <begin position="19"/>
        <end position="168"/>
    </location>
</feature>
<dbReference type="PANTHER" id="PTHR42801:SF8">
    <property type="entry name" value="PEROXIREDOXIN RV1608C-RELATED"/>
    <property type="match status" value="1"/>
</dbReference>
<organism evidence="15 16">
    <name type="scientific">Lentzea pudingi</name>
    <dbReference type="NCBI Taxonomy" id="1789439"/>
    <lineage>
        <taxon>Bacteria</taxon>
        <taxon>Bacillati</taxon>
        <taxon>Actinomycetota</taxon>
        <taxon>Actinomycetes</taxon>
        <taxon>Pseudonocardiales</taxon>
        <taxon>Pseudonocardiaceae</taxon>
        <taxon>Lentzea</taxon>
    </lineage>
</organism>
<accession>A0ABQ2IJ60</accession>
<evidence type="ECO:0000259" key="14">
    <source>
        <dbReference type="PROSITE" id="PS51352"/>
    </source>
</evidence>
<keyword evidence="4" id="KW-0575">Peroxidase</keyword>
<comment type="subunit">
    <text evidence="2">Monomer.</text>
</comment>
<evidence type="ECO:0000313" key="16">
    <source>
        <dbReference type="Proteomes" id="UP000597656"/>
    </source>
</evidence>
<dbReference type="PROSITE" id="PS51352">
    <property type="entry name" value="THIOREDOXIN_2"/>
    <property type="match status" value="1"/>
</dbReference>
<evidence type="ECO:0000256" key="5">
    <source>
        <dbReference type="ARBA" id="ARBA00022862"/>
    </source>
</evidence>
<dbReference type="PIRSF" id="PIRSF000239">
    <property type="entry name" value="AHPC"/>
    <property type="match status" value="1"/>
</dbReference>
<evidence type="ECO:0000256" key="12">
    <source>
        <dbReference type="ARBA" id="ARBA00049091"/>
    </source>
</evidence>
<comment type="catalytic activity">
    <reaction evidence="12">
        <text>a hydroperoxide + [thioredoxin]-dithiol = an alcohol + [thioredoxin]-disulfide + H2O</text>
        <dbReference type="Rhea" id="RHEA:62620"/>
        <dbReference type="Rhea" id="RHEA-COMP:10698"/>
        <dbReference type="Rhea" id="RHEA-COMP:10700"/>
        <dbReference type="ChEBI" id="CHEBI:15377"/>
        <dbReference type="ChEBI" id="CHEBI:29950"/>
        <dbReference type="ChEBI" id="CHEBI:30879"/>
        <dbReference type="ChEBI" id="CHEBI:35924"/>
        <dbReference type="ChEBI" id="CHEBI:50058"/>
        <dbReference type="EC" id="1.11.1.24"/>
    </reaction>
</comment>
<dbReference type="EC" id="1.11.1.24" evidence="3"/>
<evidence type="ECO:0000256" key="8">
    <source>
        <dbReference type="ARBA" id="ARBA00023284"/>
    </source>
</evidence>
<dbReference type="CDD" id="cd03017">
    <property type="entry name" value="PRX_BCP"/>
    <property type="match status" value="1"/>
</dbReference>
<dbReference type="Pfam" id="PF00578">
    <property type="entry name" value="AhpC-TSA"/>
    <property type="match status" value="1"/>
</dbReference>
<dbReference type="PANTHER" id="PTHR42801">
    <property type="entry name" value="THIOREDOXIN-DEPENDENT PEROXIDE REDUCTASE"/>
    <property type="match status" value="1"/>
</dbReference>
<evidence type="ECO:0000256" key="3">
    <source>
        <dbReference type="ARBA" id="ARBA00013017"/>
    </source>
</evidence>
<comment type="function">
    <text evidence="1">Thiol-specific peroxidase that catalyzes the reduction of hydrogen peroxide and organic hydroperoxides to water and alcohols, respectively. Plays a role in cell protection against oxidative stress by detoxifying peroxides and as sensor of hydrogen peroxide-mediated signaling events.</text>
</comment>
<sequence>MDGQRVRNPSRPRARTPVMEQGDIAPDFTLPDDNGEARTLSGFLASGPVVLFFYPAAMTGGCTAESCYFRDLAAEFDEVGAHRVGISPDGVSKQRTFSATHGFDYPLLSDVDGTVAKQFGVWRRFSPLHAKRRTFVIDTNREVLAVVKSELKFTVHADQALEVLRARV</sequence>
<comment type="similarity">
    <text evidence="10">Belongs to the peroxiredoxin family. BCP/PrxQ subfamily.</text>
</comment>
<dbReference type="EMBL" id="BMNC01000011">
    <property type="protein sequence ID" value="GGN13509.1"/>
    <property type="molecule type" value="Genomic_DNA"/>
</dbReference>
<evidence type="ECO:0000256" key="9">
    <source>
        <dbReference type="ARBA" id="ARBA00032824"/>
    </source>
</evidence>
<protein>
    <recommendedName>
        <fullName evidence="3">thioredoxin-dependent peroxiredoxin</fullName>
        <ecNumber evidence="3">1.11.1.24</ecNumber>
    </recommendedName>
    <alternativeName>
        <fullName evidence="11">Bacterioferritin comigratory protein</fullName>
    </alternativeName>
    <alternativeName>
        <fullName evidence="9">Thioredoxin peroxidase</fullName>
    </alternativeName>
</protein>
<evidence type="ECO:0000256" key="13">
    <source>
        <dbReference type="SAM" id="MobiDB-lite"/>
    </source>
</evidence>
<dbReference type="InterPro" id="IPR024706">
    <property type="entry name" value="Peroxiredoxin_AhpC-typ"/>
</dbReference>
<evidence type="ECO:0000256" key="10">
    <source>
        <dbReference type="ARBA" id="ARBA00038489"/>
    </source>
</evidence>
<evidence type="ECO:0000256" key="6">
    <source>
        <dbReference type="ARBA" id="ARBA00023002"/>
    </source>
</evidence>
<dbReference type="InterPro" id="IPR036249">
    <property type="entry name" value="Thioredoxin-like_sf"/>
</dbReference>
<dbReference type="InterPro" id="IPR050924">
    <property type="entry name" value="Peroxiredoxin_BCP/PrxQ"/>
</dbReference>
<dbReference type="Proteomes" id="UP000597656">
    <property type="component" value="Unassembled WGS sequence"/>
</dbReference>
<dbReference type="SUPFAM" id="SSF52833">
    <property type="entry name" value="Thioredoxin-like"/>
    <property type="match status" value="1"/>
</dbReference>
<evidence type="ECO:0000256" key="7">
    <source>
        <dbReference type="ARBA" id="ARBA00023157"/>
    </source>
</evidence>
<dbReference type="Gene3D" id="3.40.30.10">
    <property type="entry name" value="Glutaredoxin"/>
    <property type="match status" value="1"/>
</dbReference>
<evidence type="ECO:0000256" key="2">
    <source>
        <dbReference type="ARBA" id="ARBA00011245"/>
    </source>
</evidence>
<keyword evidence="7" id="KW-1015">Disulfide bond</keyword>
<proteinExistence type="inferred from homology"/>
<keyword evidence="8" id="KW-0676">Redox-active center</keyword>
<reference evidence="16" key="1">
    <citation type="journal article" date="2019" name="Int. J. Syst. Evol. Microbiol.">
        <title>The Global Catalogue of Microorganisms (GCM) 10K type strain sequencing project: providing services to taxonomists for standard genome sequencing and annotation.</title>
        <authorList>
            <consortium name="The Broad Institute Genomics Platform"/>
            <consortium name="The Broad Institute Genome Sequencing Center for Infectious Disease"/>
            <person name="Wu L."/>
            <person name="Ma J."/>
        </authorList>
    </citation>
    <scope>NUCLEOTIDE SEQUENCE [LARGE SCALE GENOMIC DNA]</scope>
    <source>
        <strain evidence="16">CGMCC 4.7319</strain>
    </source>
</reference>
<dbReference type="InterPro" id="IPR000866">
    <property type="entry name" value="AhpC/TSA"/>
</dbReference>
<keyword evidence="16" id="KW-1185">Reference proteome</keyword>
<gene>
    <name evidence="15" type="ORF">GCM10011609_62540</name>
</gene>
<evidence type="ECO:0000313" key="15">
    <source>
        <dbReference type="EMBL" id="GGN13509.1"/>
    </source>
</evidence>
<keyword evidence="6" id="KW-0560">Oxidoreductase</keyword>
<comment type="caution">
    <text evidence="15">The sequence shown here is derived from an EMBL/GenBank/DDBJ whole genome shotgun (WGS) entry which is preliminary data.</text>
</comment>
<keyword evidence="5" id="KW-0049">Antioxidant</keyword>
<name>A0ABQ2IJ60_9PSEU</name>
<feature type="region of interest" description="Disordered" evidence="13">
    <location>
        <begin position="1"/>
        <end position="26"/>
    </location>
</feature>
<evidence type="ECO:0000256" key="11">
    <source>
        <dbReference type="ARBA" id="ARBA00041373"/>
    </source>
</evidence>